<gene>
    <name evidence="1" type="primary">GALM_7</name>
    <name evidence="1" type="ORF">CFP56_032954</name>
</gene>
<comment type="caution">
    <text evidence="1">The sequence shown here is derived from an EMBL/GenBank/DDBJ whole genome shotgun (WGS) entry which is preliminary data.</text>
</comment>
<sequence>MRFDMEAVQNKPTPISLAQHTYWNLAGHNSGNGKPHVTPVDQNTIPTGKIMPVKGTTFDFTAEKRIGESIHEVGVGYDHNYVLDCGEEKAGLKHAAKVKDPSSSRILNLWSNAPGMQFYTRNYVNGVVGKGGAVYGKHAGLCSETRGFPNAINQSNFPSIVVEPCEKYQHTMLFEFSVE</sequence>
<accession>A0AAW0JG93</accession>
<dbReference type="GO" id="GO:0004034">
    <property type="term" value="F:aldose 1-epimerase activity"/>
    <property type="evidence" value="ECO:0007669"/>
    <property type="project" value="TreeGrafter"/>
</dbReference>
<name>A0AAW0JG93_QUESU</name>
<protein>
    <submittedName>
        <fullName evidence="1">Aldose 1-epimerase</fullName>
    </submittedName>
</protein>
<dbReference type="AlphaFoldDB" id="A0AAW0JG93"/>
<reference evidence="1 2" key="1">
    <citation type="journal article" date="2018" name="Sci. Data">
        <title>The draft genome sequence of cork oak.</title>
        <authorList>
            <person name="Ramos A.M."/>
            <person name="Usie A."/>
            <person name="Barbosa P."/>
            <person name="Barros P.M."/>
            <person name="Capote T."/>
            <person name="Chaves I."/>
            <person name="Simoes F."/>
            <person name="Abreu I."/>
            <person name="Carrasquinho I."/>
            <person name="Faro C."/>
            <person name="Guimaraes J.B."/>
            <person name="Mendonca D."/>
            <person name="Nobrega F."/>
            <person name="Rodrigues L."/>
            <person name="Saibo N.J.M."/>
            <person name="Varela M.C."/>
            <person name="Egas C."/>
            <person name="Matos J."/>
            <person name="Miguel C.M."/>
            <person name="Oliveira M.M."/>
            <person name="Ricardo C.P."/>
            <person name="Goncalves S."/>
        </authorList>
    </citation>
    <scope>NUCLEOTIDE SEQUENCE [LARGE SCALE GENOMIC DNA]</scope>
    <source>
        <strain evidence="2">cv. HL8</strain>
    </source>
</reference>
<proteinExistence type="predicted"/>
<dbReference type="Pfam" id="PF01263">
    <property type="entry name" value="Aldose_epim"/>
    <property type="match status" value="1"/>
</dbReference>
<dbReference type="PANTHER" id="PTHR10091:SF49">
    <property type="entry name" value="ALDOSE 1-EPIMERASE"/>
    <property type="match status" value="1"/>
</dbReference>
<dbReference type="GO" id="GO:0030246">
    <property type="term" value="F:carbohydrate binding"/>
    <property type="evidence" value="ECO:0007669"/>
    <property type="project" value="InterPro"/>
</dbReference>
<evidence type="ECO:0000313" key="2">
    <source>
        <dbReference type="Proteomes" id="UP000237347"/>
    </source>
</evidence>
<keyword evidence="2" id="KW-1185">Reference proteome</keyword>
<dbReference type="PANTHER" id="PTHR10091">
    <property type="entry name" value="ALDOSE-1-EPIMERASE"/>
    <property type="match status" value="1"/>
</dbReference>
<dbReference type="SUPFAM" id="SSF74650">
    <property type="entry name" value="Galactose mutarotase-like"/>
    <property type="match status" value="1"/>
</dbReference>
<evidence type="ECO:0000313" key="1">
    <source>
        <dbReference type="EMBL" id="KAK7825643.1"/>
    </source>
</evidence>
<organism evidence="1 2">
    <name type="scientific">Quercus suber</name>
    <name type="common">Cork oak</name>
    <dbReference type="NCBI Taxonomy" id="58331"/>
    <lineage>
        <taxon>Eukaryota</taxon>
        <taxon>Viridiplantae</taxon>
        <taxon>Streptophyta</taxon>
        <taxon>Embryophyta</taxon>
        <taxon>Tracheophyta</taxon>
        <taxon>Spermatophyta</taxon>
        <taxon>Magnoliopsida</taxon>
        <taxon>eudicotyledons</taxon>
        <taxon>Gunneridae</taxon>
        <taxon>Pentapetalae</taxon>
        <taxon>rosids</taxon>
        <taxon>fabids</taxon>
        <taxon>Fagales</taxon>
        <taxon>Fagaceae</taxon>
        <taxon>Quercus</taxon>
    </lineage>
</organism>
<dbReference type="Gene3D" id="2.70.98.10">
    <property type="match status" value="1"/>
</dbReference>
<dbReference type="GO" id="GO:0006006">
    <property type="term" value="P:glucose metabolic process"/>
    <property type="evidence" value="ECO:0007669"/>
    <property type="project" value="TreeGrafter"/>
</dbReference>
<dbReference type="Proteomes" id="UP000237347">
    <property type="component" value="Unassembled WGS sequence"/>
</dbReference>
<dbReference type="InterPro" id="IPR008183">
    <property type="entry name" value="Aldose_1/G6P_1-epimerase"/>
</dbReference>
<dbReference type="InterPro" id="IPR014718">
    <property type="entry name" value="GH-type_carb-bd"/>
</dbReference>
<dbReference type="EMBL" id="PKMF04000569">
    <property type="protein sequence ID" value="KAK7825643.1"/>
    <property type="molecule type" value="Genomic_DNA"/>
</dbReference>
<dbReference type="GO" id="GO:0033499">
    <property type="term" value="P:galactose catabolic process via UDP-galactose, Leloir pathway"/>
    <property type="evidence" value="ECO:0007669"/>
    <property type="project" value="TreeGrafter"/>
</dbReference>
<dbReference type="InterPro" id="IPR011013">
    <property type="entry name" value="Gal_mutarotase_sf_dom"/>
</dbReference>